<protein>
    <submittedName>
        <fullName evidence="2">Uncharacterized protein</fullName>
    </submittedName>
</protein>
<keyword evidence="3" id="KW-1185">Reference proteome</keyword>
<feature type="region of interest" description="Disordered" evidence="1">
    <location>
        <begin position="328"/>
        <end position="360"/>
    </location>
</feature>
<evidence type="ECO:0000313" key="2">
    <source>
        <dbReference type="EMBL" id="KAJ7660078.1"/>
    </source>
</evidence>
<sequence length="417" mass="46410">MSSSPLLPAVTATKRIVGFLADQQYIRHSRIPSVIDLFWTVLLSTTHQGRALRRPFWLPYERYEAVGFDEKGDNALRATLSELRGRFRIYLKDIQDGSTEAGASVDGGVDASADGVDSKEAVAWTPMGVNFDHSMTPTICFSPSYDGIVERVRQWTELHPTPDDIAELRQLDVNTIVVFARELGHVLWRARYPGATLTPEKHKAQFASKAKAGQGEGDELIEVALWGGVVDIVLLRFQDIPVAQKPHLYSYSLDEEVESLVPHYNTVDEEMQRWVCIVRNPSGNQYLTCSGAARMYHHLLSPPYELADPCFRPIDAFTCFEAPSDPLSHIPSGRPKASSSPVKMLTQSDSMSSLPSSGSLKALDYGVPDPEDTEIPGETKLHRVLRPLHREYPDVVGPPLRSNPKQCGGVILMEPWF</sequence>
<dbReference type="Proteomes" id="UP001221757">
    <property type="component" value="Unassembled WGS sequence"/>
</dbReference>
<name>A0AAD7G615_MYCRO</name>
<feature type="compositionally biased region" description="Low complexity" evidence="1">
    <location>
        <begin position="345"/>
        <end position="360"/>
    </location>
</feature>
<gene>
    <name evidence="2" type="ORF">B0H17DRAFT_336549</name>
</gene>
<reference evidence="2" key="1">
    <citation type="submission" date="2023-03" db="EMBL/GenBank/DDBJ databases">
        <title>Massive genome expansion in bonnet fungi (Mycena s.s.) driven by repeated elements and novel gene families across ecological guilds.</title>
        <authorList>
            <consortium name="Lawrence Berkeley National Laboratory"/>
            <person name="Harder C.B."/>
            <person name="Miyauchi S."/>
            <person name="Viragh M."/>
            <person name="Kuo A."/>
            <person name="Thoen E."/>
            <person name="Andreopoulos B."/>
            <person name="Lu D."/>
            <person name="Skrede I."/>
            <person name="Drula E."/>
            <person name="Henrissat B."/>
            <person name="Morin E."/>
            <person name="Kohler A."/>
            <person name="Barry K."/>
            <person name="LaButti K."/>
            <person name="Morin E."/>
            <person name="Salamov A."/>
            <person name="Lipzen A."/>
            <person name="Mereny Z."/>
            <person name="Hegedus B."/>
            <person name="Baldrian P."/>
            <person name="Stursova M."/>
            <person name="Weitz H."/>
            <person name="Taylor A."/>
            <person name="Grigoriev I.V."/>
            <person name="Nagy L.G."/>
            <person name="Martin F."/>
            <person name="Kauserud H."/>
        </authorList>
    </citation>
    <scope>NUCLEOTIDE SEQUENCE</scope>
    <source>
        <strain evidence="2">CBHHK067</strain>
    </source>
</reference>
<dbReference type="AlphaFoldDB" id="A0AAD7G615"/>
<organism evidence="2 3">
    <name type="scientific">Mycena rosella</name>
    <name type="common">Pink bonnet</name>
    <name type="synonym">Agaricus rosellus</name>
    <dbReference type="NCBI Taxonomy" id="1033263"/>
    <lineage>
        <taxon>Eukaryota</taxon>
        <taxon>Fungi</taxon>
        <taxon>Dikarya</taxon>
        <taxon>Basidiomycota</taxon>
        <taxon>Agaricomycotina</taxon>
        <taxon>Agaricomycetes</taxon>
        <taxon>Agaricomycetidae</taxon>
        <taxon>Agaricales</taxon>
        <taxon>Marasmiineae</taxon>
        <taxon>Mycenaceae</taxon>
        <taxon>Mycena</taxon>
    </lineage>
</organism>
<proteinExistence type="predicted"/>
<evidence type="ECO:0000256" key="1">
    <source>
        <dbReference type="SAM" id="MobiDB-lite"/>
    </source>
</evidence>
<evidence type="ECO:0000313" key="3">
    <source>
        <dbReference type="Proteomes" id="UP001221757"/>
    </source>
</evidence>
<dbReference type="EMBL" id="JARKIE010000263">
    <property type="protein sequence ID" value="KAJ7660078.1"/>
    <property type="molecule type" value="Genomic_DNA"/>
</dbReference>
<comment type="caution">
    <text evidence="2">The sequence shown here is derived from an EMBL/GenBank/DDBJ whole genome shotgun (WGS) entry which is preliminary data.</text>
</comment>
<accession>A0AAD7G615</accession>